<dbReference type="Proteomes" id="UP000184387">
    <property type="component" value="Unassembled WGS sequence"/>
</dbReference>
<dbReference type="HAMAP" id="MF_00484">
    <property type="entry name" value="Glycogen_synth"/>
    <property type="match status" value="1"/>
</dbReference>
<comment type="similarity">
    <text evidence="4 8">Belongs to the glycosyltransferase 1 family. Bacterial/plant glycogen synthase subfamily.</text>
</comment>
<dbReference type="EC" id="2.4.1.21" evidence="8"/>
<dbReference type="UniPathway" id="UPA00164"/>
<evidence type="ECO:0000256" key="2">
    <source>
        <dbReference type="ARBA" id="ARBA00002764"/>
    </source>
</evidence>
<evidence type="ECO:0000259" key="10">
    <source>
        <dbReference type="Pfam" id="PF08323"/>
    </source>
</evidence>
<dbReference type="SUPFAM" id="SSF53756">
    <property type="entry name" value="UDP-Glycosyltransferase/glycogen phosphorylase"/>
    <property type="match status" value="1"/>
</dbReference>
<evidence type="ECO:0000256" key="4">
    <source>
        <dbReference type="ARBA" id="ARBA00010281"/>
    </source>
</evidence>
<feature type="domain" description="Starch synthase catalytic" evidence="10">
    <location>
        <begin position="35"/>
        <end position="268"/>
    </location>
</feature>
<dbReference type="GO" id="GO:0009011">
    <property type="term" value="F:alpha-1,4-glucan glucosyltransferase (ADP-glucose donor) activity"/>
    <property type="evidence" value="ECO:0007669"/>
    <property type="project" value="UniProtKB-UniRule"/>
</dbReference>
<evidence type="ECO:0000313" key="12">
    <source>
        <dbReference type="Proteomes" id="UP000184387"/>
    </source>
</evidence>
<dbReference type="Pfam" id="PF08323">
    <property type="entry name" value="Glyco_transf_5"/>
    <property type="match status" value="1"/>
</dbReference>
<comment type="function">
    <text evidence="2 8">Synthesizes alpha-1,4-glucan chains using ADP-glucose.</text>
</comment>
<evidence type="ECO:0000256" key="6">
    <source>
        <dbReference type="ARBA" id="ARBA00022679"/>
    </source>
</evidence>
<reference evidence="11 12" key="1">
    <citation type="submission" date="2016-11" db="EMBL/GenBank/DDBJ databases">
        <authorList>
            <person name="Jaros S."/>
            <person name="Januszkiewicz K."/>
            <person name="Wedrychowicz H."/>
        </authorList>
    </citation>
    <scope>NUCLEOTIDE SEQUENCE [LARGE SCALE GENOMIC DNA]</scope>
    <source>
        <strain evidence="11 12">DSM 14916</strain>
    </source>
</reference>
<organism evidence="11 12">
    <name type="scientific">Muricoccus roseus</name>
    <dbReference type="NCBI Taxonomy" id="198092"/>
    <lineage>
        <taxon>Bacteria</taxon>
        <taxon>Pseudomonadati</taxon>
        <taxon>Pseudomonadota</taxon>
        <taxon>Alphaproteobacteria</taxon>
        <taxon>Acetobacterales</taxon>
        <taxon>Roseomonadaceae</taxon>
        <taxon>Muricoccus</taxon>
    </lineage>
</organism>
<dbReference type="PANTHER" id="PTHR45825">
    <property type="entry name" value="GRANULE-BOUND STARCH SYNTHASE 1, CHLOROPLASTIC/AMYLOPLASTIC"/>
    <property type="match status" value="1"/>
</dbReference>
<feature type="binding site" evidence="8">
    <location>
        <position position="48"/>
    </location>
    <ligand>
        <name>ADP-alpha-D-glucose</name>
        <dbReference type="ChEBI" id="CHEBI:57498"/>
    </ligand>
</feature>
<dbReference type="InterPro" id="IPR011835">
    <property type="entry name" value="GS/SS"/>
</dbReference>
<dbReference type="InterPro" id="IPR001296">
    <property type="entry name" value="Glyco_trans_1"/>
</dbReference>
<keyword evidence="7 8" id="KW-0320">Glycogen biosynthesis</keyword>
<dbReference type="NCBIfam" id="NF001899">
    <property type="entry name" value="PRK00654.1-2"/>
    <property type="match status" value="1"/>
</dbReference>
<dbReference type="GO" id="GO:0004373">
    <property type="term" value="F:alpha-1,4-glucan glucosyltransferase (UDP-glucose donor) activity"/>
    <property type="evidence" value="ECO:0007669"/>
    <property type="project" value="InterPro"/>
</dbReference>
<dbReference type="PANTHER" id="PTHR45825:SF11">
    <property type="entry name" value="ALPHA AMYLASE DOMAIN-CONTAINING PROTEIN"/>
    <property type="match status" value="1"/>
</dbReference>
<evidence type="ECO:0000313" key="11">
    <source>
        <dbReference type="EMBL" id="SHI57986.1"/>
    </source>
</evidence>
<dbReference type="InterPro" id="IPR013534">
    <property type="entry name" value="Starch_synth_cat_dom"/>
</dbReference>
<proteinExistence type="inferred from homology"/>
<dbReference type="GO" id="GO:0005978">
    <property type="term" value="P:glycogen biosynthetic process"/>
    <property type="evidence" value="ECO:0007669"/>
    <property type="project" value="UniProtKB-UniRule"/>
</dbReference>
<keyword evidence="6 8" id="KW-0808">Transferase</keyword>
<dbReference type="STRING" id="198092.SAMN02745194_00642"/>
<comment type="pathway">
    <text evidence="3 8">Glycan biosynthesis; glycogen biosynthesis.</text>
</comment>
<evidence type="ECO:0000256" key="8">
    <source>
        <dbReference type="HAMAP-Rule" id="MF_00484"/>
    </source>
</evidence>
<evidence type="ECO:0000259" key="9">
    <source>
        <dbReference type="Pfam" id="PF00534"/>
    </source>
</evidence>
<feature type="domain" description="Glycosyl transferase family 1" evidence="9">
    <location>
        <begin position="326"/>
        <end position="481"/>
    </location>
</feature>
<evidence type="ECO:0000256" key="3">
    <source>
        <dbReference type="ARBA" id="ARBA00004964"/>
    </source>
</evidence>
<keyword evidence="5 8" id="KW-0328">Glycosyltransferase</keyword>
<dbReference type="Pfam" id="PF00534">
    <property type="entry name" value="Glycos_transf_1"/>
    <property type="match status" value="1"/>
</dbReference>
<dbReference type="EMBL" id="FQZF01000003">
    <property type="protein sequence ID" value="SHI57986.1"/>
    <property type="molecule type" value="Genomic_DNA"/>
</dbReference>
<accession>A0A1M6CAG5</accession>
<dbReference type="GO" id="GO:0005829">
    <property type="term" value="C:cytosol"/>
    <property type="evidence" value="ECO:0007669"/>
    <property type="project" value="TreeGrafter"/>
</dbReference>
<comment type="catalytic activity">
    <reaction evidence="1 8">
        <text>[(1-&gt;4)-alpha-D-glucosyl](n) + ADP-alpha-D-glucose = [(1-&gt;4)-alpha-D-glucosyl](n+1) + ADP + H(+)</text>
        <dbReference type="Rhea" id="RHEA:18189"/>
        <dbReference type="Rhea" id="RHEA-COMP:9584"/>
        <dbReference type="Rhea" id="RHEA-COMP:9587"/>
        <dbReference type="ChEBI" id="CHEBI:15378"/>
        <dbReference type="ChEBI" id="CHEBI:15444"/>
        <dbReference type="ChEBI" id="CHEBI:57498"/>
        <dbReference type="ChEBI" id="CHEBI:456216"/>
        <dbReference type="EC" id="2.4.1.21"/>
    </reaction>
</comment>
<name>A0A1M6CAG5_9PROT</name>
<sequence length="513" mass="53429">MAGEPGRVLLHAASPGGFHLMSAQPTGQAPRLPLRVLSVASECFPLVKTGGLADVVGALPAALASEAVAMRTLLPGYPGVIAKLGPADPAHQFEDLFGGPARLLAGRVSGLDLLVLDAPHLYARPGGPYNDPQGHDWSDNPQRFAALSWAAAEIGRGILPGWRPHVVHAHDWQAGLAPAYLHYAGGPRPGTVFTVHNLAFQGWTPAGLLNTLRLPPQALHIDGVEFYGGIGTLKAGLRLSDRITTVSPTYAREITTPEEGMGLDGLLRARSGVLHGILNGIDEAAWDPAADPHLAAAFDAERPEGREADRAALRARMGLADTPDALVLGVVSRLTGQKGMDLLLACLPALLGHGMRLAVLGAGEPGLEAAFQQAAAAHPGQVAVRIGYDEALAHMIQGGCDALLVPSRFEPCGLTQLCALRYGALPVVARVGGLADTVIDANEAALATGVATGLQFAPTTVPALEGALARLAALWRDRAAWNRVQANAMRAPVGWARSASRYAALYREIAGPG</sequence>
<dbReference type="NCBIfam" id="TIGR02095">
    <property type="entry name" value="glgA"/>
    <property type="match status" value="1"/>
</dbReference>
<evidence type="ECO:0000256" key="1">
    <source>
        <dbReference type="ARBA" id="ARBA00001478"/>
    </source>
</evidence>
<evidence type="ECO:0000256" key="5">
    <source>
        <dbReference type="ARBA" id="ARBA00022676"/>
    </source>
</evidence>
<dbReference type="Gene3D" id="3.40.50.2000">
    <property type="entry name" value="Glycogen Phosphorylase B"/>
    <property type="match status" value="2"/>
</dbReference>
<keyword evidence="12" id="KW-1185">Reference proteome</keyword>
<evidence type="ECO:0000256" key="7">
    <source>
        <dbReference type="ARBA" id="ARBA00023056"/>
    </source>
</evidence>
<gene>
    <name evidence="8" type="primary">glgA</name>
    <name evidence="11" type="ORF">SAMN02745194_00642</name>
</gene>
<dbReference type="NCBIfam" id="NF010699">
    <property type="entry name" value="PRK14099.1"/>
    <property type="match status" value="1"/>
</dbReference>
<protein>
    <recommendedName>
        <fullName evidence="8">Glycogen synthase</fullName>
        <ecNumber evidence="8">2.4.1.21</ecNumber>
    </recommendedName>
    <alternativeName>
        <fullName evidence="8">Starch [bacterial glycogen] synthase</fullName>
    </alternativeName>
</protein>
<dbReference type="AlphaFoldDB" id="A0A1M6CAG5"/>
<dbReference type="CDD" id="cd03791">
    <property type="entry name" value="GT5_Glycogen_synthase_DULL1-like"/>
    <property type="match status" value="1"/>
</dbReference>